<proteinExistence type="predicted"/>
<gene>
    <name evidence="1" type="ORF">VNI00_007980</name>
</gene>
<keyword evidence="2" id="KW-1185">Reference proteome</keyword>
<dbReference type="AlphaFoldDB" id="A0AAW0CZ67"/>
<organism evidence="1 2">
    <name type="scientific">Paramarasmius palmivorus</name>
    <dbReference type="NCBI Taxonomy" id="297713"/>
    <lineage>
        <taxon>Eukaryota</taxon>
        <taxon>Fungi</taxon>
        <taxon>Dikarya</taxon>
        <taxon>Basidiomycota</taxon>
        <taxon>Agaricomycotina</taxon>
        <taxon>Agaricomycetes</taxon>
        <taxon>Agaricomycetidae</taxon>
        <taxon>Agaricales</taxon>
        <taxon>Marasmiineae</taxon>
        <taxon>Marasmiaceae</taxon>
        <taxon>Paramarasmius</taxon>
    </lineage>
</organism>
<dbReference type="Proteomes" id="UP001383192">
    <property type="component" value="Unassembled WGS sequence"/>
</dbReference>
<reference evidence="1 2" key="1">
    <citation type="submission" date="2024-01" db="EMBL/GenBank/DDBJ databases">
        <title>A draft genome for a cacao thread blight-causing isolate of Paramarasmius palmivorus.</title>
        <authorList>
            <person name="Baruah I.K."/>
            <person name="Bukari Y."/>
            <person name="Amoako-Attah I."/>
            <person name="Meinhardt L.W."/>
            <person name="Bailey B.A."/>
            <person name="Cohen S.P."/>
        </authorList>
    </citation>
    <scope>NUCLEOTIDE SEQUENCE [LARGE SCALE GENOMIC DNA]</scope>
    <source>
        <strain evidence="1 2">GH-12</strain>
    </source>
</reference>
<evidence type="ECO:0000313" key="2">
    <source>
        <dbReference type="Proteomes" id="UP001383192"/>
    </source>
</evidence>
<dbReference type="EMBL" id="JAYKXP010000026">
    <property type="protein sequence ID" value="KAK7044258.1"/>
    <property type="molecule type" value="Genomic_DNA"/>
</dbReference>
<comment type="caution">
    <text evidence="1">The sequence shown here is derived from an EMBL/GenBank/DDBJ whole genome shotgun (WGS) entry which is preliminary data.</text>
</comment>
<evidence type="ECO:0000313" key="1">
    <source>
        <dbReference type="EMBL" id="KAK7044258.1"/>
    </source>
</evidence>
<protein>
    <submittedName>
        <fullName evidence="1">Uncharacterized protein</fullName>
    </submittedName>
</protein>
<name>A0AAW0CZ67_9AGAR</name>
<accession>A0AAW0CZ67</accession>
<sequence length="233" mass="26620">MQERQLSHQFRDDYVFLSALNSDFKRLFGVKGSWLNGRLDVQAIQGVIQKIADTFAARSLRKSETISSEARISTHGKTSMILILWFRQGLEVLVKSVQFTMLAHGVLEIAGSAQTSPTVQYHLRSPEVWAEGKRFADALIAHVIPNTQKQSDSESLSTQWQRFLDFLRSNSVRRFDLIVPKLPKIYPGLRKHIGRIRRPYYLQALTLVNECRTLAEAFSSQTDKVKAQELLET</sequence>